<protein>
    <submittedName>
        <fullName evidence="1">Thaumatin family protein</fullName>
    </submittedName>
</protein>
<proteinExistence type="predicted"/>
<evidence type="ECO:0000313" key="2">
    <source>
        <dbReference type="Proteomes" id="UP001595533"/>
    </source>
</evidence>
<dbReference type="SMART" id="SM00205">
    <property type="entry name" value="THN"/>
    <property type="match status" value="1"/>
</dbReference>
<dbReference type="Pfam" id="PF00314">
    <property type="entry name" value="Thaumatin"/>
    <property type="match status" value="1"/>
</dbReference>
<dbReference type="InterPro" id="IPR037176">
    <property type="entry name" value="Osmotin/thaumatin-like_sf"/>
</dbReference>
<dbReference type="PROSITE" id="PS51367">
    <property type="entry name" value="THAUMATIN_2"/>
    <property type="match status" value="1"/>
</dbReference>
<dbReference type="RefSeq" id="WP_077410094.1">
    <property type="nucleotide sequence ID" value="NZ_JBHRTS010000002.1"/>
</dbReference>
<keyword evidence="2" id="KW-1185">Reference proteome</keyword>
<sequence>MKVSSVSGYFKPVFLIILLCGVMLPMSLWADEANKKAKTTPAECTTSQYNGLNKAKAFCAADSYACVSTPYGGCSPKNKPWKSSQCTTQCKVTDKSPWLDPSIPKPTGSTDRTITYTNSCGFDVWAGYTGGAIDGAPSCKKNSDCGITGAVCDTKNKQCFWGIPSMTNTDNTIKRLHLPKGGSSKNITLNSPIHQKDAANAWVKWSGNSWASTNCTGTGAAMVCETAACPSGGCTPFTGPKGVLSLAEFTLQASAQDYYDVSIIGGFNVPVSMQPTAGQSYATTPAGPTQQKDGLGNTVTVNPSAYWCGEPGSASASTALTACNWAPDAKATYGNANLRSVYPPNTTTTTACKKDSDCKAVTGGKSCGLWENSKNKIERVCGSPRGWWSANQVCAIDPKGTIGSTVFGCETAVTGQGTQENLYACNGVNNTSGYAAASGITSTLCGCDDWDLPVNGHGCNGSNAQWVNIAQPAAKIKKDACPTAYSFPFDDETSTFNCQTDPKPIATSGAITANAVDYTITFCPGNLTGR</sequence>
<comment type="caution">
    <text evidence="1">The sequence shown here is derived from an EMBL/GenBank/DDBJ whole genome shotgun (WGS) entry which is preliminary data.</text>
</comment>
<dbReference type="SUPFAM" id="SSF49870">
    <property type="entry name" value="Osmotin, thaumatin-like protein"/>
    <property type="match status" value="1"/>
</dbReference>
<dbReference type="Proteomes" id="UP001595533">
    <property type="component" value="Unassembled WGS sequence"/>
</dbReference>
<gene>
    <name evidence="1" type="ORF">ACFODZ_03940</name>
</gene>
<name>A0ABV7J9S6_9GAMM</name>
<evidence type="ECO:0000313" key="1">
    <source>
        <dbReference type="EMBL" id="MFC3193391.1"/>
    </source>
</evidence>
<organism evidence="1 2">
    <name type="scientific">Marinicella sediminis</name>
    <dbReference type="NCBI Taxonomy" id="1792834"/>
    <lineage>
        <taxon>Bacteria</taxon>
        <taxon>Pseudomonadati</taxon>
        <taxon>Pseudomonadota</taxon>
        <taxon>Gammaproteobacteria</taxon>
        <taxon>Lysobacterales</taxon>
        <taxon>Marinicellaceae</taxon>
        <taxon>Marinicella</taxon>
    </lineage>
</organism>
<dbReference type="PANTHER" id="PTHR31013">
    <property type="entry name" value="THAUMATIN FAMILY PROTEIN-RELATED"/>
    <property type="match status" value="1"/>
</dbReference>
<dbReference type="InterPro" id="IPR001938">
    <property type="entry name" value="Thaumatin"/>
</dbReference>
<dbReference type="EMBL" id="JBHRTS010000002">
    <property type="protein sequence ID" value="MFC3193391.1"/>
    <property type="molecule type" value="Genomic_DNA"/>
</dbReference>
<dbReference type="Gene3D" id="2.60.110.10">
    <property type="entry name" value="Thaumatin"/>
    <property type="match status" value="2"/>
</dbReference>
<reference evidence="2" key="1">
    <citation type="journal article" date="2019" name="Int. J. Syst. Evol. Microbiol.">
        <title>The Global Catalogue of Microorganisms (GCM) 10K type strain sequencing project: providing services to taxonomists for standard genome sequencing and annotation.</title>
        <authorList>
            <consortium name="The Broad Institute Genomics Platform"/>
            <consortium name="The Broad Institute Genome Sequencing Center for Infectious Disease"/>
            <person name="Wu L."/>
            <person name="Ma J."/>
        </authorList>
    </citation>
    <scope>NUCLEOTIDE SEQUENCE [LARGE SCALE GENOMIC DNA]</scope>
    <source>
        <strain evidence="2">KCTC 42953</strain>
    </source>
</reference>
<dbReference type="PANTHER" id="PTHR31013:SF2">
    <property type="entry name" value="THAUMATIN-LIKE PROTEIN"/>
    <property type="match status" value="1"/>
</dbReference>
<accession>A0ABV7J9S6</accession>